<gene>
    <name evidence="1" type="ORF">GXP70_12285</name>
</gene>
<evidence type="ECO:0000313" key="2">
    <source>
        <dbReference type="Proteomes" id="UP000476064"/>
    </source>
</evidence>
<sequence>MQEAKKLLIQAQSEVNNSTGFDQQIMRMVQYFSEEAPIVEAQLAAGIEALEQIAAIAQRALGKSFGGGEHGGSTRTEER</sequence>
<dbReference type="AlphaFoldDB" id="A0A6C0FYT8"/>
<accession>A0A6C0FYT8</accession>
<evidence type="ECO:0000313" key="1">
    <source>
        <dbReference type="EMBL" id="QHT60641.1"/>
    </source>
</evidence>
<dbReference type="RefSeq" id="WP_162357023.1">
    <property type="nucleotide sequence ID" value="NZ_CP048209.1"/>
</dbReference>
<dbReference type="EMBL" id="CP048209">
    <property type="protein sequence ID" value="QHT60641.1"/>
    <property type="molecule type" value="Genomic_DNA"/>
</dbReference>
<dbReference type="KEGG" id="plyc:GXP70_12285"/>
<proteinExistence type="predicted"/>
<reference evidence="1 2" key="1">
    <citation type="submission" date="2020-01" db="EMBL/GenBank/DDBJ databases">
        <title>Paenibacillus sp. nov., isolated from tomato rhizosphere.</title>
        <authorList>
            <person name="Weon H.-Y."/>
            <person name="Lee S.A."/>
        </authorList>
    </citation>
    <scope>NUCLEOTIDE SEQUENCE [LARGE SCALE GENOMIC DNA]</scope>
    <source>
        <strain evidence="1 2">12200R-189</strain>
    </source>
</reference>
<organism evidence="1 2">
    <name type="scientific">Paenibacillus lycopersici</name>
    <dbReference type="NCBI Taxonomy" id="2704462"/>
    <lineage>
        <taxon>Bacteria</taxon>
        <taxon>Bacillati</taxon>
        <taxon>Bacillota</taxon>
        <taxon>Bacilli</taxon>
        <taxon>Bacillales</taxon>
        <taxon>Paenibacillaceae</taxon>
        <taxon>Paenibacillus</taxon>
    </lineage>
</organism>
<protein>
    <submittedName>
        <fullName evidence="1">Uncharacterized protein</fullName>
    </submittedName>
</protein>
<keyword evidence="2" id="KW-1185">Reference proteome</keyword>
<dbReference type="Proteomes" id="UP000476064">
    <property type="component" value="Chromosome"/>
</dbReference>
<name>A0A6C0FYT8_9BACL</name>